<accession>A0A9Q1E8Z5</accession>
<evidence type="ECO:0000313" key="2">
    <source>
        <dbReference type="Proteomes" id="UP001152622"/>
    </source>
</evidence>
<organism evidence="1 2">
    <name type="scientific">Synaphobranchus kaupii</name>
    <name type="common">Kaup's arrowtooth eel</name>
    <dbReference type="NCBI Taxonomy" id="118154"/>
    <lineage>
        <taxon>Eukaryota</taxon>
        <taxon>Metazoa</taxon>
        <taxon>Chordata</taxon>
        <taxon>Craniata</taxon>
        <taxon>Vertebrata</taxon>
        <taxon>Euteleostomi</taxon>
        <taxon>Actinopterygii</taxon>
        <taxon>Neopterygii</taxon>
        <taxon>Teleostei</taxon>
        <taxon>Anguilliformes</taxon>
        <taxon>Synaphobranchidae</taxon>
        <taxon>Synaphobranchus</taxon>
    </lineage>
</organism>
<gene>
    <name evidence="1" type="ORF">SKAU_G00400270</name>
</gene>
<proteinExistence type="predicted"/>
<dbReference type="AlphaFoldDB" id="A0A9Q1E8Z5"/>
<dbReference type="OrthoDB" id="6353782at2759"/>
<protein>
    <submittedName>
        <fullName evidence="1">Uncharacterized protein</fullName>
    </submittedName>
</protein>
<evidence type="ECO:0000313" key="1">
    <source>
        <dbReference type="EMBL" id="KAJ8334388.1"/>
    </source>
</evidence>
<dbReference type="EMBL" id="JAINUF010000021">
    <property type="protein sequence ID" value="KAJ8334388.1"/>
    <property type="molecule type" value="Genomic_DNA"/>
</dbReference>
<reference evidence="1" key="1">
    <citation type="journal article" date="2023" name="Science">
        <title>Genome structures resolve the early diversification of teleost fishes.</title>
        <authorList>
            <person name="Parey E."/>
            <person name="Louis A."/>
            <person name="Montfort J."/>
            <person name="Bouchez O."/>
            <person name="Roques C."/>
            <person name="Iampietro C."/>
            <person name="Lluch J."/>
            <person name="Castinel A."/>
            <person name="Donnadieu C."/>
            <person name="Desvignes T."/>
            <person name="Floi Bucao C."/>
            <person name="Jouanno E."/>
            <person name="Wen M."/>
            <person name="Mejri S."/>
            <person name="Dirks R."/>
            <person name="Jansen H."/>
            <person name="Henkel C."/>
            <person name="Chen W.J."/>
            <person name="Zahm M."/>
            <person name="Cabau C."/>
            <person name="Klopp C."/>
            <person name="Thompson A.W."/>
            <person name="Robinson-Rechavi M."/>
            <person name="Braasch I."/>
            <person name="Lecointre G."/>
            <person name="Bobe J."/>
            <person name="Postlethwait J.H."/>
            <person name="Berthelot C."/>
            <person name="Roest Crollius H."/>
            <person name="Guiguen Y."/>
        </authorList>
    </citation>
    <scope>NUCLEOTIDE SEQUENCE</scope>
    <source>
        <strain evidence="1">WJC10195</strain>
    </source>
</reference>
<keyword evidence="2" id="KW-1185">Reference proteome</keyword>
<dbReference type="Proteomes" id="UP001152622">
    <property type="component" value="Chromosome 21"/>
</dbReference>
<name>A0A9Q1E8Z5_SYNKA</name>
<comment type="caution">
    <text evidence="1">The sequence shown here is derived from an EMBL/GenBank/DDBJ whole genome shotgun (WGS) entry which is preliminary data.</text>
</comment>
<sequence length="79" mass="8567">MYGRFLSWPWNGRDLPWGMASKSTMGPSGLGSALRIIDRWVGTVARARGVCPLTSTMGFAFRFGYGAGPHQVAKQFVGS</sequence>